<dbReference type="InterPro" id="IPR004835">
    <property type="entry name" value="Chitin_synth"/>
</dbReference>
<feature type="transmembrane region" description="Helical" evidence="5">
    <location>
        <begin position="35"/>
        <end position="59"/>
    </location>
</feature>
<name>A0ABD0PT52_CIRMR</name>
<dbReference type="PANTHER" id="PTHR22914:SF42">
    <property type="entry name" value="CHITIN SYNTHASE"/>
    <property type="match status" value="1"/>
</dbReference>
<keyword evidence="5" id="KW-1133">Transmembrane helix</keyword>
<gene>
    <name evidence="6" type="ORF">M9458_025963</name>
</gene>
<comment type="subcellular location">
    <subcellularLocation>
        <location evidence="1">Membrane</location>
        <topology evidence="1">Multi-pass membrane protein</topology>
    </subcellularLocation>
</comment>
<dbReference type="EMBL" id="JAMKFB020000013">
    <property type="protein sequence ID" value="KAL0177069.1"/>
    <property type="molecule type" value="Genomic_DNA"/>
</dbReference>
<evidence type="ECO:0000256" key="3">
    <source>
        <dbReference type="ARBA" id="ARBA00023136"/>
    </source>
</evidence>
<feature type="compositionally biased region" description="Acidic residues" evidence="4">
    <location>
        <begin position="196"/>
        <end position="221"/>
    </location>
</feature>
<feature type="non-terminal residue" evidence="6">
    <location>
        <position position="342"/>
    </location>
</feature>
<keyword evidence="2 5" id="KW-0812">Transmembrane</keyword>
<comment type="caution">
    <text evidence="6">The sequence shown here is derived from an EMBL/GenBank/DDBJ whole genome shotgun (WGS) entry which is preliminary data.</text>
</comment>
<dbReference type="Proteomes" id="UP001529510">
    <property type="component" value="Unassembled WGS sequence"/>
</dbReference>
<sequence>MVKQGTFITPTGLFLVSGAILYMVTAILHPQECTLIIYGLMYFICIPSGYLLLTIYSLVNMHIVSWGTRETSKGKEQKKQTGVVCHRDCKMCCWDVKVQVTQETESLVLQQFQQAVNPHAQAAKTEPDEPEEPKSQSTHEVHSALDTNKHILDFKDEMTHKKDGSKENLNKDNDERDNCSDKSGSSKSCEKKIDSFNDDTDYDDDDDDDDDDDYDYNEYDALEPKEVVPESDWVDPVKTEFLKKLTYANLKRNLQEQIRYTLRNKNQEDLCEELVLILTDTLNEELKDKVGPEDVLSVAQLEELQRIVKTNRIEQGAQRLERRVKRAIERTLVAPQVEKLSE</sequence>
<proteinExistence type="predicted"/>
<dbReference type="GO" id="GO:0016020">
    <property type="term" value="C:membrane"/>
    <property type="evidence" value="ECO:0007669"/>
    <property type="project" value="UniProtKB-SubCell"/>
</dbReference>
<dbReference type="PANTHER" id="PTHR22914">
    <property type="entry name" value="CHITIN SYNTHASE"/>
    <property type="match status" value="1"/>
</dbReference>
<evidence type="ECO:0000256" key="1">
    <source>
        <dbReference type="ARBA" id="ARBA00004141"/>
    </source>
</evidence>
<reference evidence="6 7" key="1">
    <citation type="submission" date="2024-05" db="EMBL/GenBank/DDBJ databases">
        <title>Genome sequencing and assembly of Indian major carp, Cirrhinus mrigala (Hamilton, 1822).</title>
        <authorList>
            <person name="Mohindra V."/>
            <person name="Chowdhury L.M."/>
            <person name="Lal K."/>
            <person name="Jena J.K."/>
        </authorList>
    </citation>
    <scope>NUCLEOTIDE SEQUENCE [LARGE SCALE GENOMIC DNA]</scope>
    <source>
        <strain evidence="6">CM1030</strain>
        <tissue evidence="6">Blood</tissue>
    </source>
</reference>
<evidence type="ECO:0000256" key="5">
    <source>
        <dbReference type="SAM" id="Phobius"/>
    </source>
</evidence>
<feature type="transmembrane region" description="Helical" evidence="5">
    <location>
        <begin position="7"/>
        <end position="29"/>
    </location>
</feature>
<feature type="region of interest" description="Disordered" evidence="4">
    <location>
        <begin position="118"/>
        <end position="223"/>
    </location>
</feature>
<evidence type="ECO:0000256" key="4">
    <source>
        <dbReference type="SAM" id="MobiDB-lite"/>
    </source>
</evidence>
<protein>
    <submittedName>
        <fullName evidence="6">Uncharacterized protein</fullName>
    </submittedName>
</protein>
<evidence type="ECO:0000313" key="7">
    <source>
        <dbReference type="Proteomes" id="UP001529510"/>
    </source>
</evidence>
<keyword evidence="3 5" id="KW-0472">Membrane</keyword>
<organism evidence="6 7">
    <name type="scientific">Cirrhinus mrigala</name>
    <name type="common">Mrigala</name>
    <dbReference type="NCBI Taxonomy" id="683832"/>
    <lineage>
        <taxon>Eukaryota</taxon>
        <taxon>Metazoa</taxon>
        <taxon>Chordata</taxon>
        <taxon>Craniata</taxon>
        <taxon>Vertebrata</taxon>
        <taxon>Euteleostomi</taxon>
        <taxon>Actinopterygii</taxon>
        <taxon>Neopterygii</taxon>
        <taxon>Teleostei</taxon>
        <taxon>Ostariophysi</taxon>
        <taxon>Cypriniformes</taxon>
        <taxon>Cyprinidae</taxon>
        <taxon>Labeoninae</taxon>
        <taxon>Labeonini</taxon>
        <taxon>Cirrhinus</taxon>
    </lineage>
</organism>
<evidence type="ECO:0000256" key="2">
    <source>
        <dbReference type="ARBA" id="ARBA00022692"/>
    </source>
</evidence>
<feature type="compositionally biased region" description="Basic and acidic residues" evidence="4">
    <location>
        <begin position="132"/>
        <end position="180"/>
    </location>
</feature>
<keyword evidence="7" id="KW-1185">Reference proteome</keyword>
<dbReference type="AlphaFoldDB" id="A0ABD0PT52"/>
<accession>A0ABD0PT52</accession>
<evidence type="ECO:0000313" key="6">
    <source>
        <dbReference type="EMBL" id="KAL0177069.1"/>
    </source>
</evidence>